<protein>
    <recommendedName>
        <fullName evidence="3">Phospholipase D-like domain-containing protein</fullName>
    </recommendedName>
</protein>
<evidence type="ECO:0008006" key="3">
    <source>
        <dbReference type="Google" id="ProtNLM"/>
    </source>
</evidence>
<name>A0A4Q0XNM3_9BACT</name>
<reference evidence="1 2" key="1">
    <citation type="submission" date="2017-10" db="EMBL/GenBank/DDBJ databases">
        <title>Genomics of the genus Arcobacter.</title>
        <authorList>
            <person name="Perez-Cataluna A."/>
            <person name="Figueras M.J."/>
        </authorList>
    </citation>
    <scope>NUCLEOTIDE SEQUENCE [LARGE SCALE GENOMIC DNA]</scope>
    <source>
        <strain evidence="1 2">CECT 8987</strain>
    </source>
</reference>
<gene>
    <name evidence="1" type="ORF">CRV04_12200</name>
</gene>
<accession>A0A4Q0XNM3</accession>
<dbReference type="AlphaFoldDB" id="A0A4Q0XNM3"/>
<dbReference type="RefSeq" id="WP_128997140.1">
    <property type="nucleotide sequence ID" value="NZ_PDKN01000011.1"/>
</dbReference>
<organism evidence="1 2">
    <name type="scientific">Candidatus Marinarcus aquaticus</name>
    <dbReference type="NCBI Taxonomy" id="2044504"/>
    <lineage>
        <taxon>Bacteria</taxon>
        <taxon>Pseudomonadati</taxon>
        <taxon>Campylobacterota</taxon>
        <taxon>Epsilonproteobacteria</taxon>
        <taxon>Campylobacterales</taxon>
        <taxon>Arcobacteraceae</taxon>
        <taxon>Candidatus Marinarcus</taxon>
    </lineage>
</organism>
<comment type="caution">
    <text evidence="1">The sequence shown here is derived from an EMBL/GenBank/DDBJ whole genome shotgun (WGS) entry which is preliminary data.</text>
</comment>
<evidence type="ECO:0000313" key="2">
    <source>
        <dbReference type="Proteomes" id="UP000290657"/>
    </source>
</evidence>
<keyword evidence="2" id="KW-1185">Reference proteome</keyword>
<proteinExistence type="predicted"/>
<dbReference type="OrthoDB" id="9156203at2"/>
<dbReference type="NCBIfam" id="NF040700">
    <property type="entry name" value="VPA1262_N_dom"/>
    <property type="match status" value="1"/>
</dbReference>
<sequence>MLDFILNQSNIGIYNKCEIIEVFGIRKNDKTPFNIFTLVVFENTKQEKTKEFSFDKLQKFKGIKDIKWGIQRRIVNIDIVKKLYDDLLNNEIFQIDDILEVGSLKLLPEQYVQSEDWFNNPQLNHILKNNFKYGSYILEFFDEDKGNCQFLLDAPELLNSFSENLTEKLPIKIGNLSDRLGNIILQFPINSFTMTWTTIKNKELRRYEGIKVEIEPKNSNFNLDNLLIRIYEENDNVITRQRLIEVKDNIVEILLDDCFGTTIEIFDKKSSFILYKNKFTIMKEMNSIIAIQEPQKRVFNVNGKTEEIVVSHNQSNTYGKANKDNKEFNLWISDRKYEDELKELEEKKSFIQYYGKQESKALLDVRELIKKYGENGVYLWDPYLSADDIKKTLYFSANAHVPLKAIRGFKKNDNQEHKKQIKENMKNIFNSDEQQFLFLNLEVRGKIDNNGYDFHDRFLIFPLEKPKVWSLGTSVNSLGKSHHIMQEVKHAQHILNTFNDLWKKLDKEECLIWKSR</sequence>
<evidence type="ECO:0000313" key="1">
    <source>
        <dbReference type="EMBL" id="RXJ54136.1"/>
    </source>
</evidence>
<dbReference type="EMBL" id="PDKN01000011">
    <property type="protein sequence ID" value="RXJ54136.1"/>
    <property type="molecule type" value="Genomic_DNA"/>
</dbReference>
<dbReference type="Proteomes" id="UP000290657">
    <property type="component" value="Unassembled WGS sequence"/>
</dbReference>